<comment type="caution">
    <text evidence="5">The sequence shown here is derived from an EMBL/GenBank/DDBJ whole genome shotgun (WGS) entry which is preliminary data.</text>
</comment>
<reference evidence="5 6" key="1">
    <citation type="submission" date="2024-02" db="EMBL/GenBank/DDBJ databases">
        <authorList>
            <person name="Chen Y."/>
            <person name="Shah S."/>
            <person name="Dougan E. K."/>
            <person name="Thang M."/>
            <person name="Chan C."/>
        </authorList>
    </citation>
    <scope>NUCLEOTIDE SEQUENCE [LARGE SCALE GENOMIC DNA]</scope>
</reference>
<dbReference type="InterPro" id="IPR018488">
    <property type="entry name" value="cNMP-bd_CS"/>
</dbReference>
<feature type="region of interest" description="Disordered" evidence="3">
    <location>
        <begin position="631"/>
        <end position="653"/>
    </location>
</feature>
<accession>A0ABP0R5Y8</accession>
<dbReference type="Proteomes" id="UP001642484">
    <property type="component" value="Unassembled WGS sequence"/>
</dbReference>
<feature type="domain" description="Cyclic nucleotide-binding" evidence="4">
    <location>
        <begin position="391"/>
        <end position="513"/>
    </location>
</feature>
<feature type="region of interest" description="Disordered" evidence="3">
    <location>
        <begin position="102"/>
        <end position="189"/>
    </location>
</feature>
<feature type="region of interest" description="Disordered" evidence="3">
    <location>
        <begin position="271"/>
        <end position="333"/>
    </location>
</feature>
<evidence type="ECO:0000256" key="2">
    <source>
        <dbReference type="PROSITE-ProRule" id="PRU00708"/>
    </source>
</evidence>
<feature type="compositionally biased region" description="Polar residues" evidence="3">
    <location>
        <begin position="18"/>
        <end position="28"/>
    </location>
</feature>
<dbReference type="SMART" id="SM00100">
    <property type="entry name" value="cNMP"/>
    <property type="match status" value="2"/>
</dbReference>
<dbReference type="SUPFAM" id="SSF51206">
    <property type="entry name" value="cAMP-binding domain-like"/>
    <property type="match status" value="2"/>
</dbReference>
<feature type="region of interest" description="Disordered" evidence="3">
    <location>
        <begin position="1"/>
        <end position="90"/>
    </location>
</feature>
<dbReference type="PROSITE" id="PS51375">
    <property type="entry name" value="PPR"/>
    <property type="match status" value="1"/>
</dbReference>
<dbReference type="InterPro" id="IPR018490">
    <property type="entry name" value="cNMP-bd_dom_sf"/>
</dbReference>
<dbReference type="CDD" id="cd00038">
    <property type="entry name" value="CAP_ED"/>
    <property type="match status" value="2"/>
</dbReference>
<dbReference type="Gene3D" id="1.25.40.10">
    <property type="entry name" value="Tetratricopeptide repeat domain"/>
    <property type="match status" value="3"/>
</dbReference>
<dbReference type="Pfam" id="PF00027">
    <property type="entry name" value="cNMP_binding"/>
    <property type="match status" value="2"/>
</dbReference>
<dbReference type="EMBL" id="CAXAMN010025517">
    <property type="protein sequence ID" value="CAK9095698.1"/>
    <property type="molecule type" value="Genomic_DNA"/>
</dbReference>
<sequence>MWHPPEFGFDGLARSSRLPRQSTPPSRSARSKLTVDSPRSEARRPSGGPPPSLDLVKLATRVPQAFPRRPGSAASPLATRGRSSPKHVEDFQWTGFRSASQCLAEELRPSTPPKTPLRSNLRRRPSPHKVYQVELPMPRGGGRDDWEITPSDSADLAGSAVSTAVASPPKAAFGAGPVNLPPEEEDQERDGRWGRCSVSFHSLNSCPNVADRARAQTNESYFAEVVQPGELRIEVDVPVPRRRSIATTTGSGGRFSKRSSVALNDVLEADVPRGPRLGECGSAPTLARPAPTKNATRFSPSLRLSREASLAETEAPDHESQDEGDEAETSFSEGFEEEIRSVLHLRRGGVSAEAKGAWNHFTSSKSWPSKEKSTQQAKGLKKVMRSDKCPFTQQVGHATLDSLVDAMEVQEFRPGQQVCQQDAQGDCAYVILSGSVSVFKERAHEERIFVRSLGAGSFFGEGSMLWRTPRTRSVYMDERGPATLGILYREAYHDLVVRSEIKERSRREDYLRRAPVLETLSDEQIAQIADALQTEQYDPDEDIVTQGERGDKLYVILEGTCVVTVKTGTAGDIDIQEHRRIHAGDMFGEKALLENTRRSASVTAVTHVEVLFLKRAAFERMLETKRVDAHLRRARDAQKSREDGVAERDAVIRSGAQTEREALPTFINQVMNLAPQVFAGRQQQAEREGNGTDLKALLAPQSPRPRESAPTAGPLEFVLVPMGSVLHQHSSWKMRREGGVLRRSSLPGRRGSVGPMKLLSTPGAREEIYRRLWSVVDSSNCKQVLRMIAERRDSELMCKVLTLLDWKALDPACYTIAIATCGAGSEWHRACRLLASMPGHQVQPNMIHINAGISACAPGQQWLLAQSLFSRLPAPDAVSFSATMSAMNGGQWVRTVGLFKDMPFARLLPDDVCFNAGISACETGAWQAALSVLQAMSQALQPTVISFSATMSVGEKASRWALALALLSCMRPQEIRPNHVSFNAVTSSCASARQWQQAMQEFNALGAAFLQPNVITCTAAMSACEGSHWPMALSLYTAGHSTYEPLSAQPVGAPRDAELRNVLLAVMRWDRALCLVEEMKEGQLELKVVSFSALMKACQRAERSELALKLFASLASVQLDVISFNTSISACQQGGRWQQALSFLGSMAPAELKPGVTTFGATMTACEKAGQWPQALLSWWVGPTGGLDLCQSGNIAMKASIIAPSDSQKAKHETTCGGWVRRNGAAHASCRLCSFVQLEVWCAEPFPAFFPCGTRLFTPRIAHMS</sequence>
<evidence type="ECO:0000259" key="4">
    <source>
        <dbReference type="PROSITE" id="PS50042"/>
    </source>
</evidence>
<evidence type="ECO:0000256" key="1">
    <source>
        <dbReference type="ARBA" id="ARBA00022737"/>
    </source>
</evidence>
<dbReference type="InterPro" id="IPR002885">
    <property type="entry name" value="PPR_rpt"/>
</dbReference>
<dbReference type="PROSITE" id="PS00888">
    <property type="entry name" value="CNMP_BINDING_1"/>
    <property type="match status" value="1"/>
</dbReference>
<organism evidence="5 6">
    <name type="scientific">Durusdinium trenchii</name>
    <dbReference type="NCBI Taxonomy" id="1381693"/>
    <lineage>
        <taxon>Eukaryota</taxon>
        <taxon>Sar</taxon>
        <taxon>Alveolata</taxon>
        <taxon>Dinophyceae</taxon>
        <taxon>Suessiales</taxon>
        <taxon>Symbiodiniaceae</taxon>
        <taxon>Durusdinium</taxon>
    </lineage>
</organism>
<protein>
    <recommendedName>
        <fullName evidence="4">Cyclic nucleotide-binding domain-containing protein</fullName>
    </recommendedName>
</protein>
<dbReference type="InterPro" id="IPR014710">
    <property type="entry name" value="RmlC-like_jellyroll"/>
</dbReference>
<feature type="repeat" description="PPR" evidence="2">
    <location>
        <begin position="1120"/>
        <end position="1154"/>
    </location>
</feature>
<keyword evidence="6" id="KW-1185">Reference proteome</keyword>
<evidence type="ECO:0000313" key="5">
    <source>
        <dbReference type="EMBL" id="CAK9095698.1"/>
    </source>
</evidence>
<proteinExistence type="predicted"/>
<dbReference type="InterPro" id="IPR000595">
    <property type="entry name" value="cNMP-bd_dom"/>
</dbReference>
<evidence type="ECO:0000313" key="6">
    <source>
        <dbReference type="Proteomes" id="UP001642484"/>
    </source>
</evidence>
<dbReference type="PANTHER" id="PTHR47447">
    <property type="entry name" value="OS03G0856100 PROTEIN"/>
    <property type="match status" value="1"/>
</dbReference>
<evidence type="ECO:0000256" key="3">
    <source>
        <dbReference type="SAM" id="MobiDB-lite"/>
    </source>
</evidence>
<dbReference type="PANTHER" id="PTHR47447:SF17">
    <property type="entry name" value="OS12G0638900 PROTEIN"/>
    <property type="match status" value="1"/>
</dbReference>
<feature type="domain" description="Cyclic nucleotide-binding" evidence="4">
    <location>
        <begin position="516"/>
        <end position="622"/>
    </location>
</feature>
<dbReference type="PROSITE" id="PS50042">
    <property type="entry name" value="CNMP_BINDING_3"/>
    <property type="match status" value="2"/>
</dbReference>
<keyword evidence="1" id="KW-0677">Repeat</keyword>
<gene>
    <name evidence="5" type="ORF">CCMP2556_LOCUS45563</name>
</gene>
<dbReference type="InterPro" id="IPR011990">
    <property type="entry name" value="TPR-like_helical_dom_sf"/>
</dbReference>
<dbReference type="Gene3D" id="2.60.120.10">
    <property type="entry name" value="Jelly Rolls"/>
    <property type="match status" value="2"/>
</dbReference>
<name>A0ABP0R5Y8_9DINO</name>
<feature type="compositionally biased region" description="Basic and acidic residues" evidence="3">
    <location>
        <begin position="631"/>
        <end position="651"/>
    </location>
</feature>
<dbReference type="PROSITE" id="PS00889">
    <property type="entry name" value="CNMP_BINDING_2"/>
    <property type="match status" value="1"/>
</dbReference>